<feature type="transmembrane region" description="Helical" evidence="5">
    <location>
        <begin position="20"/>
        <end position="40"/>
    </location>
</feature>
<dbReference type="STRING" id="1075090.GOAMR_70_00160"/>
<feature type="transmembrane region" description="Helical" evidence="5">
    <location>
        <begin position="123"/>
        <end position="143"/>
    </location>
</feature>
<dbReference type="AlphaFoldDB" id="G7GVJ8"/>
<evidence type="ECO:0000256" key="5">
    <source>
        <dbReference type="SAM" id="Phobius"/>
    </source>
</evidence>
<organism evidence="7 8">
    <name type="scientific">Gordonia amarae NBRC 15530</name>
    <dbReference type="NCBI Taxonomy" id="1075090"/>
    <lineage>
        <taxon>Bacteria</taxon>
        <taxon>Bacillati</taxon>
        <taxon>Actinomycetota</taxon>
        <taxon>Actinomycetes</taxon>
        <taxon>Mycobacteriales</taxon>
        <taxon>Gordoniaceae</taxon>
        <taxon>Gordonia</taxon>
    </lineage>
</organism>
<evidence type="ECO:0000313" key="8">
    <source>
        <dbReference type="Proteomes" id="UP000006023"/>
    </source>
</evidence>
<evidence type="ECO:0000313" key="7">
    <source>
        <dbReference type="EMBL" id="GAB07623.1"/>
    </source>
</evidence>
<dbReference type="InterPro" id="IPR050925">
    <property type="entry name" value="Rhomboid_protease_S54"/>
</dbReference>
<dbReference type="Proteomes" id="UP000006023">
    <property type="component" value="Unassembled WGS sequence"/>
</dbReference>
<dbReference type="PANTHER" id="PTHR43731:SF9">
    <property type="entry name" value="SLR1461 PROTEIN"/>
    <property type="match status" value="1"/>
</dbReference>
<name>G7GVJ8_9ACTN</name>
<protein>
    <recommendedName>
        <fullName evidence="6">Peptidase S54 rhomboid domain-containing protein</fullName>
    </recommendedName>
</protein>
<dbReference type="Gene3D" id="1.20.1540.10">
    <property type="entry name" value="Rhomboid-like"/>
    <property type="match status" value="1"/>
</dbReference>
<evidence type="ECO:0000256" key="3">
    <source>
        <dbReference type="ARBA" id="ARBA00022989"/>
    </source>
</evidence>
<dbReference type="SUPFAM" id="SSF144091">
    <property type="entry name" value="Rhomboid-like"/>
    <property type="match status" value="1"/>
</dbReference>
<dbReference type="GO" id="GO:0004252">
    <property type="term" value="F:serine-type endopeptidase activity"/>
    <property type="evidence" value="ECO:0007669"/>
    <property type="project" value="InterPro"/>
</dbReference>
<sequence>MTYPMPAAPAEQPRKPRPLWLTSAITMAAIATVLIAIELIDALTPNHDLDANGIEPREVGGLDGILWSPFLHGDWSHLFGNLGPGVVLGFLLLMAKRFLAVTGVVWLTSGVGVWLTAPSYTVTIGASGIIFGWLTYLLIRGIFNRNLKQILIGVVLFLVYGSVLWGVLPTDESISWQGHLFGAVGGVAAAWYLASRDRRRRPAPSQPLPSSGVGF</sequence>
<gene>
    <name evidence="7" type="ORF">GOAMR_70_00160</name>
</gene>
<evidence type="ECO:0000256" key="2">
    <source>
        <dbReference type="ARBA" id="ARBA00022692"/>
    </source>
</evidence>
<feature type="transmembrane region" description="Helical" evidence="5">
    <location>
        <begin position="150"/>
        <end position="168"/>
    </location>
</feature>
<comment type="caution">
    <text evidence="7">The sequence shown here is derived from an EMBL/GenBank/DDBJ whole genome shotgun (WGS) entry which is preliminary data.</text>
</comment>
<feature type="transmembrane region" description="Helical" evidence="5">
    <location>
        <begin position="75"/>
        <end position="93"/>
    </location>
</feature>
<dbReference type="GO" id="GO:0016020">
    <property type="term" value="C:membrane"/>
    <property type="evidence" value="ECO:0007669"/>
    <property type="project" value="UniProtKB-SubCell"/>
</dbReference>
<dbReference type="EMBL" id="BAED01000070">
    <property type="protein sequence ID" value="GAB07623.1"/>
    <property type="molecule type" value="Genomic_DNA"/>
</dbReference>
<dbReference type="RefSeq" id="WP_005192623.1">
    <property type="nucleotide sequence ID" value="NZ_BAED01000070.1"/>
</dbReference>
<keyword evidence="3 5" id="KW-1133">Transmembrane helix</keyword>
<evidence type="ECO:0000256" key="1">
    <source>
        <dbReference type="ARBA" id="ARBA00004141"/>
    </source>
</evidence>
<proteinExistence type="predicted"/>
<dbReference type="PANTHER" id="PTHR43731">
    <property type="entry name" value="RHOMBOID PROTEASE"/>
    <property type="match status" value="1"/>
</dbReference>
<dbReference type="eggNOG" id="COG0705">
    <property type="taxonomic scope" value="Bacteria"/>
</dbReference>
<evidence type="ECO:0000256" key="4">
    <source>
        <dbReference type="ARBA" id="ARBA00023136"/>
    </source>
</evidence>
<keyword evidence="4 5" id="KW-0472">Membrane</keyword>
<dbReference type="InterPro" id="IPR035952">
    <property type="entry name" value="Rhomboid-like_sf"/>
</dbReference>
<keyword evidence="8" id="KW-1185">Reference proteome</keyword>
<dbReference type="Pfam" id="PF01694">
    <property type="entry name" value="Rhomboid"/>
    <property type="match status" value="1"/>
</dbReference>
<comment type="subcellular location">
    <subcellularLocation>
        <location evidence="1">Membrane</location>
        <topology evidence="1">Multi-pass membrane protein</topology>
    </subcellularLocation>
</comment>
<dbReference type="InterPro" id="IPR022764">
    <property type="entry name" value="Peptidase_S54_rhomboid_dom"/>
</dbReference>
<feature type="transmembrane region" description="Helical" evidence="5">
    <location>
        <begin position="98"/>
        <end position="117"/>
    </location>
</feature>
<evidence type="ECO:0000259" key="6">
    <source>
        <dbReference type="Pfam" id="PF01694"/>
    </source>
</evidence>
<accession>G7GVJ8</accession>
<feature type="transmembrane region" description="Helical" evidence="5">
    <location>
        <begin position="174"/>
        <end position="194"/>
    </location>
</feature>
<feature type="domain" description="Peptidase S54 rhomboid" evidence="6">
    <location>
        <begin position="65"/>
        <end position="195"/>
    </location>
</feature>
<keyword evidence="2 5" id="KW-0812">Transmembrane</keyword>
<reference evidence="7 8" key="1">
    <citation type="submission" date="2011-11" db="EMBL/GenBank/DDBJ databases">
        <title>Whole genome shotgun sequence of Gordonia amarae NBRC 15530.</title>
        <authorList>
            <person name="Takarada H."/>
            <person name="Hosoyama A."/>
            <person name="Tsuchikane K."/>
            <person name="Katsumata H."/>
            <person name="Yamazaki S."/>
            <person name="Fujita N."/>
        </authorList>
    </citation>
    <scope>NUCLEOTIDE SEQUENCE [LARGE SCALE GENOMIC DNA]</scope>
    <source>
        <strain evidence="7 8">NBRC 15530</strain>
    </source>
</reference>